<reference evidence="1" key="1">
    <citation type="submission" date="2023-04" db="EMBL/GenBank/DDBJ databases">
        <title>Draft Genome sequencing of Naganishia species isolated from polar environments using Oxford Nanopore Technology.</title>
        <authorList>
            <person name="Leo P."/>
            <person name="Venkateswaran K."/>
        </authorList>
    </citation>
    <scope>NUCLEOTIDE SEQUENCE</scope>
    <source>
        <strain evidence="1">MNA-CCFEE 5261</strain>
    </source>
</reference>
<accession>A0ACC2W3H3</accession>
<dbReference type="Proteomes" id="UP001241377">
    <property type="component" value="Unassembled WGS sequence"/>
</dbReference>
<sequence length="300" mass="31218">MARTLNITIDDFDPLIGMPASGSDTSPSLTTSLLLSFSLRESLAAQYGTKLPTIKQTFQELNSGSTLQASQGGIMSIIRDAYTKPALSDQPYTTNITTSNALASTADSSSRATLFSTTSLSSNAQLSCAQHEVIVRNVGLQEGKGTGVLGVDLVIIGGIPVGGEGATLTNTTIDDPDAALKYTGSWTTNNVTDFWGGSSVYTNTPGDAVALSFAGSAVYVYGDQVNDHGYYSILINNTQMANLSGRSGCAGSDGEKQCEKLGGLHFFAGGLPEGQHDLRIVNGGSSGNQTYFGKALPPYP</sequence>
<evidence type="ECO:0000313" key="2">
    <source>
        <dbReference type="Proteomes" id="UP001241377"/>
    </source>
</evidence>
<comment type="caution">
    <text evidence="1">The sequence shown here is derived from an EMBL/GenBank/DDBJ whole genome shotgun (WGS) entry which is preliminary data.</text>
</comment>
<organism evidence="1 2">
    <name type="scientific">Naganishia cerealis</name>
    <dbReference type="NCBI Taxonomy" id="610337"/>
    <lineage>
        <taxon>Eukaryota</taxon>
        <taxon>Fungi</taxon>
        <taxon>Dikarya</taxon>
        <taxon>Basidiomycota</taxon>
        <taxon>Agaricomycotina</taxon>
        <taxon>Tremellomycetes</taxon>
        <taxon>Filobasidiales</taxon>
        <taxon>Filobasidiaceae</taxon>
        <taxon>Naganishia</taxon>
    </lineage>
</organism>
<keyword evidence="2" id="KW-1185">Reference proteome</keyword>
<name>A0ACC2W3H3_9TREE</name>
<evidence type="ECO:0000313" key="1">
    <source>
        <dbReference type="EMBL" id="KAJ9105829.1"/>
    </source>
</evidence>
<protein>
    <submittedName>
        <fullName evidence="1">Uncharacterized protein</fullName>
    </submittedName>
</protein>
<proteinExistence type="predicted"/>
<gene>
    <name evidence="1" type="ORF">QFC19_003399</name>
</gene>
<dbReference type="EMBL" id="JASBWR010000032">
    <property type="protein sequence ID" value="KAJ9105829.1"/>
    <property type="molecule type" value="Genomic_DNA"/>
</dbReference>